<feature type="region of interest" description="Disordered" evidence="2">
    <location>
        <begin position="1193"/>
        <end position="1414"/>
    </location>
</feature>
<feature type="domain" description="CID" evidence="4">
    <location>
        <begin position="948"/>
        <end position="1089"/>
    </location>
</feature>
<dbReference type="InterPro" id="IPR008942">
    <property type="entry name" value="ENTH_VHS"/>
</dbReference>
<sequence>MAPSRRKGASKAAAAAAARRQWKVGDLVLAKVKGFPAWPATVSAPEKWGYSADWKKVLVYFFGTQQIAFCNPADVEAFTEEKKQTLLVKRQGKGADFVRAVQEIIDSYEKLKKQEQVDDLNSGTEVTAANGGNSVESFPNLQLKDISEAPAEASDAQSKFSNLKIKTDSNENNLPGKEAIVATQVGDSHVKPEVKEPVLEEQTKDRPVICTYSLRKKSGGSQFESSMTRRRASSVRRSRSSSKQESSGFENLTVPCKDSEKGAAVVSSNSAQDGSSRKSRRTKKTPDISKGDDRDSPAFVQNGSIEDNGSEIVSMESDSISLNDGSAADSSCKHEQYETVIDCVEAEAELRKGLDLQINAVLKKKRKPNRKHVLRDAAEPTTNADNGAATDTVNSAGQDSESTLVRAIESCPKDDGDEHLPLLKRARVRMGKLLSQEDENNSITSSEEKVLKDVPENSSALNHNSSCEEKVLKEVKMNALGCNENNISYAEEETTKKSSVHASLNSPSVNHAEEEITKKGSVHVSLSSSSVNHDPVSPCMKKETSDGVSISEDCTECSDQRPLWKLNKNQPYVSSADGEAALPPSKRLHRALEAMSANAAQECPSSSGVLLIVQPTTSSCISSQSSPHIAIACEIGNAARHNIPDSISNHVSHVMTSLSPSHLNQKSLSESNMVEEMDICQHPTERPESPMQAEEIASVRDEEDARNVCISTSDDPVGDSLMETQTTKQLSPEIEVTEPALRFNQVLHDPSCTVGETHAVNVELNSKEESVEKHPGPSEKTARSPCAATEIEKIAAVSPGHGIDAQQKSSECNSENGGNEHLRLQCQDSNQDNTMCHGNETRHDQILRNSKDVSCSNGHLDDGDIPISSRTDGIHSSPGASQHNTAICHTCNSDEDRSKNSRQDNGSCSPIETSQLSNSAHDAADSDGKVELSVTPPTSVGKHSNYSEAHAALSSFEAVLGTLTRTKESIGRATRIALDCAKHGFASKAFEVLARSLENESSLYRRVDIFFLVDSIMQCSRGLKGDAGGGYPSLIQGALPRLLSAAAPTGSSAHENRRQCLKVLRLWLERRFLPDSILRHHMRDLDVFSGPSSVNPYARRSSRNERAFDDPVREMEGMLVDEYGSNSSFQLPGFCMPRMLKDGDEGSDSDSDGSFEAVTPEHTTPGSPQQETTSTMGKHRHILQDVDGELEMEDVAPSEGEMVSTENSQNIEQRFPPPPHAAPALPVLPPSPQPISPLPPPPPPPPPPLNPPHPIASGVSDCHVNGLHQTSHASVQNVQGNMGPPHPPVPPRADQRNFSGSHYHNSESRDPPQQMPMPDPPNHAYNRRSMENGEHEDGSRFNNGRGYQMRPPYAPPSNHFSYGQSDQRGRPRRDGPPPYSGRIHHQHNRGNGNYHHNNHERMKPPPYEVRDNWRFSSPYSGPRYPEKGKSSCAPGPYGGPPCEPERFPNHGWSSYPPRPMGHRNHMPYRPHYEGPGYWRPR</sequence>
<dbReference type="Proteomes" id="UP000515151">
    <property type="component" value="Chromosome 8"/>
</dbReference>
<gene>
    <name evidence="6" type="primary">LOC116187926</name>
</gene>
<feature type="compositionally biased region" description="Basic and acidic residues" evidence="2">
    <location>
        <begin position="1328"/>
        <end position="1339"/>
    </location>
</feature>
<dbReference type="CDD" id="cd20147">
    <property type="entry name" value="PWWP_HULK"/>
    <property type="match status" value="1"/>
</dbReference>
<feature type="compositionally biased region" description="Pro residues" evidence="2">
    <location>
        <begin position="1215"/>
        <end position="1254"/>
    </location>
</feature>
<keyword evidence="1" id="KW-0507">mRNA processing</keyword>
<reference evidence="5" key="1">
    <citation type="journal article" date="2020" name="Plant Biotechnol. J.">
        <title>The pomegranate (Punica granatum L.) draft genome dissects genetic divergence between soft- and hard-seeded cultivars.</title>
        <authorList>
            <person name="Luo X."/>
            <person name="Li H."/>
            <person name="Wu Z."/>
            <person name="Yao W."/>
            <person name="Zhao P."/>
            <person name="Cao D."/>
            <person name="Yu H."/>
            <person name="Li K."/>
            <person name="Poudel K."/>
            <person name="Zhao D."/>
            <person name="Zhang F."/>
            <person name="Xia X."/>
            <person name="Chen L."/>
            <person name="Wang Q."/>
            <person name="Jing D."/>
            <person name="Cao S."/>
        </authorList>
    </citation>
    <scope>NUCLEOTIDE SEQUENCE [LARGE SCALE GENOMIC DNA]</scope>
    <source>
        <strain evidence="5">cv. Tunisia</strain>
    </source>
</reference>
<evidence type="ECO:0000256" key="2">
    <source>
        <dbReference type="SAM" id="MobiDB-lite"/>
    </source>
</evidence>
<feature type="compositionally biased region" description="Polar residues" evidence="2">
    <location>
        <begin position="878"/>
        <end position="891"/>
    </location>
</feature>
<name>A0A6P8BSX6_PUNGR</name>
<feature type="compositionally biased region" description="Basic residues" evidence="2">
    <location>
        <begin position="228"/>
        <end position="240"/>
    </location>
</feature>
<feature type="region of interest" description="Disordered" evidence="2">
    <location>
        <begin position="210"/>
        <end position="311"/>
    </location>
</feature>
<feature type="compositionally biased region" description="Basic and acidic residues" evidence="2">
    <location>
        <begin position="1397"/>
        <end position="1413"/>
    </location>
</feature>
<evidence type="ECO:0000313" key="6">
    <source>
        <dbReference type="RefSeq" id="XP_031372821.1"/>
    </source>
</evidence>
<dbReference type="Pfam" id="PF00855">
    <property type="entry name" value="PWWP"/>
    <property type="match status" value="1"/>
</dbReference>
<dbReference type="PANTHER" id="PTHR12550">
    <property type="entry name" value="HEPATOMA-DERIVED GROWTH FACTOR-RELATED"/>
    <property type="match status" value="1"/>
</dbReference>
<dbReference type="Gene3D" id="2.30.30.140">
    <property type="match status" value="1"/>
</dbReference>
<dbReference type="InterPro" id="IPR000313">
    <property type="entry name" value="PWWP_dom"/>
</dbReference>
<feature type="compositionally biased region" description="Polar residues" evidence="2">
    <location>
        <begin position="903"/>
        <end position="920"/>
    </location>
</feature>
<feature type="region of interest" description="Disordered" evidence="2">
    <location>
        <begin position="854"/>
        <end position="943"/>
    </location>
</feature>
<feature type="compositionally biased region" description="Basic and acidic residues" evidence="2">
    <location>
        <begin position="284"/>
        <end position="296"/>
    </location>
</feature>
<dbReference type="SMART" id="SM00293">
    <property type="entry name" value="PWWP"/>
    <property type="match status" value="1"/>
</dbReference>
<feature type="region of interest" description="Disordered" evidence="2">
    <location>
        <begin position="376"/>
        <end position="401"/>
    </location>
</feature>
<dbReference type="GO" id="GO:0006397">
    <property type="term" value="P:mRNA processing"/>
    <property type="evidence" value="ECO:0007669"/>
    <property type="project" value="UniProtKB-KW"/>
</dbReference>
<dbReference type="SUPFAM" id="SSF63748">
    <property type="entry name" value="Tudor/PWWP/MBT"/>
    <property type="match status" value="1"/>
</dbReference>
<feature type="region of interest" description="Disordered" evidence="2">
    <location>
        <begin position="763"/>
        <end position="786"/>
    </location>
</feature>
<feature type="region of interest" description="Disordered" evidence="2">
    <location>
        <begin position="1136"/>
        <end position="1177"/>
    </location>
</feature>
<dbReference type="InterPro" id="IPR006569">
    <property type="entry name" value="CID_dom"/>
</dbReference>
<feature type="domain" description="PWWP" evidence="3">
    <location>
        <begin position="24"/>
        <end position="81"/>
    </location>
</feature>
<feature type="compositionally biased region" description="Basic and acidic residues" evidence="2">
    <location>
        <begin position="892"/>
        <end position="902"/>
    </location>
</feature>
<dbReference type="OrthoDB" id="62853at2759"/>
<dbReference type="RefSeq" id="XP_031372821.1">
    <property type="nucleotide sequence ID" value="XM_031516961.1"/>
</dbReference>
<dbReference type="SMART" id="SM00582">
    <property type="entry name" value="RPR"/>
    <property type="match status" value="1"/>
</dbReference>
<feature type="compositionally biased region" description="Polar residues" evidence="2">
    <location>
        <begin position="1267"/>
        <end position="1280"/>
    </location>
</feature>
<feature type="compositionally biased region" description="Basic and acidic residues" evidence="2">
    <location>
        <begin position="765"/>
        <end position="782"/>
    </location>
</feature>
<dbReference type="GO" id="GO:0005634">
    <property type="term" value="C:nucleus"/>
    <property type="evidence" value="ECO:0007669"/>
    <property type="project" value="UniProtKB-ARBA"/>
</dbReference>
<evidence type="ECO:0000259" key="4">
    <source>
        <dbReference type="PROSITE" id="PS51391"/>
    </source>
</evidence>
<dbReference type="Pfam" id="PF04818">
    <property type="entry name" value="CID"/>
    <property type="match status" value="1"/>
</dbReference>
<reference evidence="6" key="2">
    <citation type="submission" date="2025-08" db="UniProtKB">
        <authorList>
            <consortium name="RefSeq"/>
        </authorList>
    </citation>
    <scope>IDENTIFICATION</scope>
    <source>
        <tissue evidence="6">Leaf</tissue>
    </source>
</reference>
<protein>
    <submittedName>
        <fullName evidence="6">Protein HUA2-LIKE 3-like</fullName>
    </submittedName>
</protein>
<evidence type="ECO:0000256" key="1">
    <source>
        <dbReference type="ARBA" id="ARBA00022664"/>
    </source>
</evidence>
<dbReference type="Gene3D" id="1.25.40.90">
    <property type="match status" value="1"/>
</dbReference>
<keyword evidence="5" id="KW-1185">Reference proteome</keyword>
<dbReference type="PROSITE" id="PS51391">
    <property type="entry name" value="CID"/>
    <property type="match status" value="1"/>
</dbReference>
<dbReference type="PROSITE" id="PS50812">
    <property type="entry name" value="PWWP"/>
    <property type="match status" value="1"/>
</dbReference>
<organism evidence="5 6">
    <name type="scientific">Punica granatum</name>
    <name type="common">Pomegranate</name>
    <dbReference type="NCBI Taxonomy" id="22663"/>
    <lineage>
        <taxon>Eukaryota</taxon>
        <taxon>Viridiplantae</taxon>
        <taxon>Streptophyta</taxon>
        <taxon>Embryophyta</taxon>
        <taxon>Tracheophyta</taxon>
        <taxon>Spermatophyta</taxon>
        <taxon>Magnoliopsida</taxon>
        <taxon>eudicotyledons</taxon>
        <taxon>Gunneridae</taxon>
        <taxon>Pentapetalae</taxon>
        <taxon>rosids</taxon>
        <taxon>malvids</taxon>
        <taxon>Myrtales</taxon>
        <taxon>Lythraceae</taxon>
        <taxon>Punica</taxon>
    </lineage>
</organism>
<dbReference type="GeneID" id="116187926"/>
<feature type="compositionally biased region" description="Polar residues" evidence="2">
    <location>
        <begin position="1161"/>
        <end position="1176"/>
    </location>
</feature>
<evidence type="ECO:0000259" key="3">
    <source>
        <dbReference type="PROSITE" id="PS50812"/>
    </source>
</evidence>
<proteinExistence type="predicted"/>
<feature type="compositionally biased region" description="Low complexity" evidence="2">
    <location>
        <begin position="381"/>
        <end position="392"/>
    </location>
</feature>
<feature type="compositionally biased region" description="Low complexity" evidence="2">
    <location>
        <begin position="526"/>
        <end position="538"/>
    </location>
</feature>
<dbReference type="PANTHER" id="PTHR12550:SF49">
    <property type="entry name" value="PROTEIN HUA2-LIKE 2-RELATED"/>
    <property type="match status" value="1"/>
</dbReference>
<accession>A0A6P8BSX6</accession>
<feature type="region of interest" description="Disordered" evidence="2">
    <location>
        <begin position="526"/>
        <end position="545"/>
    </location>
</feature>
<feature type="region of interest" description="Disordered" evidence="2">
    <location>
        <begin position="1459"/>
        <end position="1481"/>
    </location>
</feature>
<evidence type="ECO:0000313" key="5">
    <source>
        <dbReference type="Proteomes" id="UP000515151"/>
    </source>
</evidence>